<keyword evidence="10" id="KW-1185">Reference proteome</keyword>
<dbReference type="SUPFAM" id="SSF48452">
    <property type="entry name" value="TPR-like"/>
    <property type="match status" value="1"/>
</dbReference>
<comment type="similarity">
    <text evidence="2">Belongs to the SusD family.</text>
</comment>
<dbReference type="Proteomes" id="UP000516764">
    <property type="component" value="Chromosome"/>
</dbReference>
<dbReference type="InterPro" id="IPR033985">
    <property type="entry name" value="SusD-like_N"/>
</dbReference>
<evidence type="ECO:0000259" key="7">
    <source>
        <dbReference type="Pfam" id="PF07980"/>
    </source>
</evidence>
<dbReference type="AlphaFoldDB" id="A0A7L8AII3"/>
<comment type="subcellular location">
    <subcellularLocation>
        <location evidence="1">Cell outer membrane</location>
    </subcellularLocation>
</comment>
<name>A0A7L8AII3_9FLAO</name>
<gene>
    <name evidence="9" type="ORF">H9I45_05065</name>
</gene>
<feature type="domain" description="RagB/SusD" evidence="7">
    <location>
        <begin position="404"/>
        <end position="573"/>
    </location>
</feature>
<dbReference type="PROSITE" id="PS51257">
    <property type="entry name" value="PROKAR_LIPOPROTEIN"/>
    <property type="match status" value="1"/>
</dbReference>
<evidence type="ECO:0000313" key="10">
    <source>
        <dbReference type="Proteomes" id="UP000516764"/>
    </source>
</evidence>
<dbReference type="Pfam" id="PF07980">
    <property type="entry name" value="SusD_RagB"/>
    <property type="match status" value="1"/>
</dbReference>
<accession>A0A7L8AII3</accession>
<dbReference type="Gene3D" id="1.25.40.390">
    <property type="match status" value="1"/>
</dbReference>
<dbReference type="RefSeq" id="WP_088352976.1">
    <property type="nucleotide sequence ID" value="NZ_CP061813.1"/>
</dbReference>
<proteinExistence type="inferred from homology"/>
<protein>
    <submittedName>
        <fullName evidence="9">RagB/SusD family nutrient uptake outer membrane protein</fullName>
    </submittedName>
</protein>
<dbReference type="GO" id="GO:0009279">
    <property type="term" value="C:cell outer membrane"/>
    <property type="evidence" value="ECO:0007669"/>
    <property type="project" value="UniProtKB-SubCell"/>
</dbReference>
<organism evidence="9 10">
    <name type="scientific">Polaribacter haliotis</name>
    <dbReference type="NCBI Taxonomy" id="1888915"/>
    <lineage>
        <taxon>Bacteria</taxon>
        <taxon>Pseudomonadati</taxon>
        <taxon>Bacteroidota</taxon>
        <taxon>Flavobacteriia</taxon>
        <taxon>Flavobacteriales</taxon>
        <taxon>Flavobacteriaceae</taxon>
    </lineage>
</organism>
<keyword evidence="3 6" id="KW-0732">Signal</keyword>
<reference evidence="9 10" key="1">
    <citation type="journal article" date="2016" name="Int. J. Syst. Evol. Microbiol.">
        <title>Polaribacter haliotis sp. nov., isolated from the gut of abalone Haliotis discus hannai.</title>
        <authorList>
            <person name="Kim Y.O."/>
            <person name="Park I.S."/>
            <person name="Park S."/>
            <person name="Nam B.H."/>
            <person name="Park J.M."/>
            <person name="Kim D.G."/>
            <person name="Yoon J.H."/>
        </authorList>
    </citation>
    <scope>NUCLEOTIDE SEQUENCE [LARGE SCALE GENOMIC DNA]</scope>
    <source>
        <strain evidence="9 10">KCTC 52418</strain>
    </source>
</reference>
<evidence type="ECO:0000256" key="3">
    <source>
        <dbReference type="ARBA" id="ARBA00022729"/>
    </source>
</evidence>
<evidence type="ECO:0000256" key="4">
    <source>
        <dbReference type="ARBA" id="ARBA00023136"/>
    </source>
</evidence>
<dbReference type="Pfam" id="PF14322">
    <property type="entry name" value="SusD-like_3"/>
    <property type="match status" value="1"/>
</dbReference>
<keyword evidence="4" id="KW-0472">Membrane</keyword>
<evidence type="ECO:0000256" key="6">
    <source>
        <dbReference type="SAM" id="SignalP"/>
    </source>
</evidence>
<feature type="signal peptide" evidence="6">
    <location>
        <begin position="1"/>
        <end position="23"/>
    </location>
</feature>
<dbReference type="OrthoDB" id="5694214at2"/>
<evidence type="ECO:0000256" key="1">
    <source>
        <dbReference type="ARBA" id="ARBA00004442"/>
    </source>
</evidence>
<dbReference type="InterPro" id="IPR012944">
    <property type="entry name" value="SusD_RagB_dom"/>
</dbReference>
<evidence type="ECO:0000313" key="9">
    <source>
        <dbReference type="EMBL" id="QOD61818.1"/>
    </source>
</evidence>
<dbReference type="EMBL" id="CP061813">
    <property type="protein sequence ID" value="QOD61818.1"/>
    <property type="molecule type" value="Genomic_DNA"/>
</dbReference>
<evidence type="ECO:0000259" key="8">
    <source>
        <dbReference type="Pfam" id="PF14322"/>
    </source>
</evidence>
<feature type="chain" id="PRO_5032312036" evidence="6">
    <location>
        <begin position="24"/>
        <end position="575"/>
    </location>
</feature>
<dbReference type="KEGG" id="phal:H9I45_05065"/>
<keyword evidence="5" id="KW-0998">Cell outer membrane</keyword>
<sequence length="575" mass="66220">MKNITTKILIVLALMLSGLISCNSDDFLTEKPKDFLSPENSFKDKKGFEGALAHIYLDVRSYFYANRDNWDNFDMLGMDLDLVTVLVEQGNYERQIYNWDTFNADNGTVSKWWGRFYSIIGKTNVIIDRAEQDGVEWKSDAEKNAIVGEAKFLRAFAYRFLANMWGGVPIVLKETTEPKFDYVRATKEEVYQQCKEDLTFAITWMPSVDQVKGGQSSQEAAYTILTEVNIQLGDYPAAIAAANKVINGGKLQLMTARFGKYKDFKWQGYDHKGPNDEAWGDVYWDLFRDGNFNRRDGNMETIWNTQFDVGVEGGGFVGGSTSFNLERWWGPIPWALKDKNATSNFLKDTLMGRPVGHGLANPYLDKKIWNYKGDFDRDMRNSKYNIQRTHYWTNPASAFYGQPITEDNVESNWDKRYVGPYFQKNTMVDHYGFRFETSSQQKHDGGTIYKDWYIMRLPEVYLLRAEAHMLNGATGLAANDINAIRRRVNATLVAAGDVNIDLILDERARELHVEEFRLNTLLRTGKLVEYLNKYHEETVVKGRTIPDYINKWPIPNGEIERNKEALLEQNPGYNN</sequence>
<dbReference type="InterPro" id="IPR011990">
    <property type="entry name" value="TPR-like_helical_dom_sf"/>
</dbReference>
<evidence type="ECO:0000256" key="2">
    <source>
        <dbReference type="ARBA" id="ARBA00006275"/>
    </source>
</evidence>
<evidence type="ECO:0000256" key="5">
    <source>
        <dbReference type="ARBA" id="ARBA00023237"/>
    </source>
</evidence>
<feature type="domain" description="SusD-like N-terminal" evidence="8">
    <location>
        <begin position="91"/>
        <end position="227"/>
    </location>
</feature>